<sequence length="420" mass="47792">MTAEIGVLNTIGVALAADSAVTIGSKKIFNSADKLFSLSKHHPIGIMVYGNANFMGVPWETIIKMYRKQLQDNCFDTFQEYCDDFFSFFINEQRFIDKEYEKVMIREKFSKFMRPFLSIVNDTLTEIFQNRKPSITNVQDVIFGEADHFARLYSNVKFSEGFNDAFINTFSTEHSDVVLQVTDQYVNVSIDQDTFLRFILIASSLVSKDIMNDEDTGIVFAGFGESEIFPSLKSYMVEGVYDGVLKYKEHEDVKISATNTACIVPFAQQEMVHSFLTGIEPDLKKEIRHMFDTMVNSYPEIADTVLEGAVSDDQKQEIRTIGRSMVDDFNAALQEMIERKYSDPIIGTVSALPKEELAAMAEALVNLTSIKRKMSNQMETVGGPIDVAVISKGDGFIWIKRKHYFSPDLNHSYFNNYMER</sequence>
<dbReference type="Proteomes" id="UP001229346">
    <property type="component" value="Unassembled WGS sequence"/>
</dbReference>
<organism evidence="1 2">
    <name type="scientific">Paenibacillus harenae</name>
    <dbReference type="NCBI Taxonomy" id="306543"/>
    <lineage>
        <taxon>Bacteria</taxon>
        <taxon>Bacillati</taxon>
        <taxon>Bacillota</taxon>
        <taxon>Bacilli</taxon>
        <taxon>Bacillales</taxon>
        <taxon>Paenibacillaceae</taxon>
        <taxon>Paenibacillus</taxon>
    </lineage>
</organism>
<comment type="caution">
    <text evidence="1">The sequence shown here is derived from an EMBL/GenBank/DDBJ whole genome shotgun (WGS) entry which is preliminary data.</text>
</comment>
<evidence type="ECO:0000313" key="1">
    <source>
        <dbReference type="EMBL" id="MDQ0114340.1"/>
    </source>
</evidence>
<evidence type="ECO:0000313" key="2">
    <source>
        <dbReference type="Proteomes" id="UP001229346"/>
    </source>
</evidence>
<gene>
    <name evidence="1" type="ORF">J2T15_003795</name>
</gene>
<proteinExistence type="predicted"/>
<accession>A0ABT9U6L6</accession>
<name>A0ABT9U6L6_PAEHA</name>
<dbReference type="RefSeq" id="WP_307205665.1">
    <property type="nucleotide sequence ID" value="NZ_JAUSSU010000007.1"/>
</dbReference>
<protein>
    <recommendedName>
        <fullName evidence="3">DUF3800 domain-containing protein</fullName>
    </recommendedName>
</protein>
<keyword evidence="2" id="KW-1185">Reference proteome</keyword>
<reference evidence="1 2" key="1">
    <citation type="submission" date="2023-07" db="EMBL/GenBank/DDBJ databases">
        <title>Sorghum-associated microbial communities from plants grown in Nebraska, USA.</title>
        <authorList>
            <person name="Schachtman D."/>
        </authorList>
    </citation>
    <scope>NUCLEOTIDE SEQUENCE [LARGE SCALE GENOMIC DNA]</scope>
    <source>
        <strain evidence="1 2">CC482</strain>
    </source>
</reference>
<evidence type="ECO:0008006" key="3">
    <source>
        <dbReference type="Google" id="ProtNLM"/>
    </source>
</evidence>
<dbReference type="EMBL" id="JAUSSU010000007">
    <property type="protein sequence ID" value="MDQ0114340.1"/>
    <property type="molecule type" value="Genomic_DNA"/>
</dbReference>